<evidence type="ECO:0000256" key="5">
    <source>
        <dbReference type="HAMAP-Rule" id="MF_02120"/>
    </source>
</evidence>
<dbReference type="InterPro" id="IPR022644">
    <property type="entry name" value="De-COase2_N"/>
</dbReference>
<feature type="active site" description="Proton donor" evidence="7">
    <location>
        <position position="343"/>
    </location>
</feature>
<dbReference type="CDD" id="cd06828">
    <property type="entry name" value="PLPDE_III_DapDC"/>
    <property type="match status" value="1"/>
</dbReference>
<comment type="similarity">
    <text evidence="5">Belongs to the Orn/Lys/Arg decarboxylase class-II family. LysA subfamily.</text>
</comment>
<dbReference type="HAMAP" id="MF_02120">
    <property type="entry name" value="LysA"/>
    <property type="match status" value="1"/>
</dbReference>
<dbReference type="FunFam" id="3.20.20.10:FF:000003">
    <property type="entry name" value="Diaminopimelate decarboxylase"/>
    <property type="match status" value="1"/>
</dbReference>
<dbReference type="OrthoDB" id="9802241at2"/>
<dbReference type="AlphaFoldDB" id="A0A124JW23"/>
<feature type="binding site" evidence="5">
    <location>
        <begin position="275"/>
        <end position="278"/>
    </location>
    <ligand>
        <name>pyridoxal 5'-phosphate</name>
        <dbReference type="ChEBI" id="CHEBI:597326"/>
    </ligand>
</feature>
<keyword evidence="5" id="KW-0028">Amino-acid biosynthesis</keyword>
<dbReference type="SUPFAM" id="SSF50621">
    <property type="entry name" value="Alanine racemase C-terminal domain-like"/>
    <property type="match status" value="1"/>
</dbReference>
<evidence type="ECO:0000256" key="2">
    <source>
        <dbReference type="ARBA" id="ARBA00022793"/>
    </source>
</evidence>
<dbReference type="PRINTS" id="PR01179">
    <property type="entry name" value="ODADCRBXLASE"/>
</dbReference>
<dbReference type="Gene3D" id="3.20.20.10">
    <property type="entry name" value="Alanine racemase"/>
    <property type="match status" value="1"/>
</dbReference>
<evidence type="ECO:0000256" key="1">
    <source>
        <dbReference type="ARBA" id="ARBA00001933"/>
    </source>
</evidence>
<feature type="binding site" evidence="5">
    <location>
        <position position="344"/>
    </location>
    <ligand>
        <name>substrate</name>
    </ligand>
</feature>
<dbReference type="GO" id="GO:0008836">
    <property type="term" value="F:diaminopimelate decarboxylase activity"/>
    <property type="evidence" value="ECO:0007669"/>
    <property type="project" value="UniProtKB-UniRule"/>
</dbReference>
<dbReference type="InterPro" id="IPR000183">
    <property type="entry name" value="Orn/DAP/Arg_de-COase"/>
</dbReference>
<comment type="cofactor">
    <cofactor evidence="1 5 7 8">
        <name>pyridoxal 5'-phosphate</name>
        <dbReference type="ChEBI" id="CHEBI:597326"/>
    </cofactor>
</comment>
<dbReference type="InterPro" id="IPR022653">
    <property type="entry name" value="De-COase2_pyr-phos_BS"/>
</dbReference>
<comment type="pathway">
    <text evidence="5 8">Amino-acid biosynthesis; L-lysine biosynthesis via DAP pathway; L-lysine from DL-2,6-diaminopimelate: step 1/1.</text>
</comment>
<dbReference type="SUPFAM" id="SSF51419">
    <property type="entry name" value="PLP-binding barrel"/>
    <property type="match status" value="1"/>
</dbReference>
<feature type="domain" description="Orn/DAP/Arg decarboxylase 2 C-terminal" evidence="9">
    <location>
        <begin position="30"/>
        <end position="370"/>
    </location>
</feature>
<evidence type="ECO:0000259" key="9">
    <source>
        <dbReference type="Pfam" id="PF00278"/>
    </source>
</evidence>
<comment type="caution">
    <text evidence="11">The sequence shown here is derived from an EMBL/GenBank/DDBJ whole genome shotgun (WGS) entry which is preliminary data.</text>
</comment>
<feature type="modified residue" description="N6-(pyridoxal phosphate)lysine" evidence="5 7">
    <location>
        <position position="61"/>
    </location>
</feature>
<comment type="catalytic activity">
    <reaction evidence="5 8">
        <text>meso-2,6-diaminopimelate + H(+) = L-lysine + CO2</text>
        <dbReference type="Rhea" id="RHEA:15101"/>
        <dbReference type="ChEBI" id="CHEBI:15378"/>
        <dbReference type="ChEBI" id="CHEBI:16526"/>
        <dbReference type="ChEBI" id="CHEBI:32551"/>
        <dbReference type="ChEBI" id="CHEBI:57791"/>
        <dbReference type="EC" id="4.1.1.20"/>
    </reaction>
</comment>
<dbReference type="PANTHER" id="PTHR43727:SF2">
    <property type="entry name" value="GROUP IV DECARBOXYLASE"/>
    <property type="match status" value="1"/>
</dbReference>
<proteinExistence type="inferred from homology"/>
<dbReference type="NCBIfam" id="TIGR01048">
    <property type="entry name" value="lysA"/>
    <property type="match status" value="1"/>
</dbReference>
<evidence type="ECO:0000256" key="4">
    <source>
        <dbReference type="ARBA" id="ARBA00023239"/>
    </source>
</evidence>
<keyword evidence="5 8" id="KW-0457">Lysine biosynthesis</keyword>
<evidence type="ECO:0000313" key="12">
    <source>
        <dbReference type="Proteomes" id="UP000058012"/>
    </source>
</evidence>
<gene>
    <name evidence="5" type="primary">lysA</name>
    <name evidence="11" type="ORF">AQZ52_06700</name>
</gene>
<reference evidence="11 12" key="1">
    <citation type="submission" date="2015-10" db="EMBL/GenBank/DDBJ databases">
        <title>Draft genome sequence of Novosphingobium fuchskuhlense DSM 25065 isolated from a surface water sample of the southwest basin of Lake Grosse Fuchskuhle.</title>
        <authorList>
            <person name="Ruckert C."/>
            <person name="Winkler A."/>
            <person name="Glaeser J."/>
            <person name="Grossart H.-P."/>
            <person name="Kalinowski J."/>
            <person name="Glaeser S."/>
        </authorList>
    </citation>
    <scope>NUCLEOTIDE SEQUENCE [LARGE SCALE GENOMIC DNA]</scope>
    <source>
        <strain evidence="11 12">FNE08-7</strain>
    </source>
</reference>
<dbReference type="Pfam" id="PF02784">
    <property type="entry name" value="Orn_Arg_deC_N"/>
    <property type="match status" value="1"/>
</dbReference>
<feature type="binding site" evidence="5">
    <location>
        <position position="372"/>
    </location>
    <ligand>
        <name>substrate</name>
    </ligand>
</feature>
<dbReference type="InterPro" id="IPR029066">
    <property type="entry name" value="PLP-binding_barrel"/>
</dbReference>
<dbReference type="InterPro" id="IPR009006">
    <property type="entry name" value="Ala_racemase/Decarboxylase_C"/>
</dbReference>
<dbReference type="PRINTS" id="PR01181">
    <property type="entry name" value="DAPDCRBXLASE"/>
</dbReference>
<protein>
    <recommendedName>
        <fullName evidence="5 6">Diaminopimelate decarboxylase</fullName>
        <shortName evidence="5">DAP decarboxylase</shortName>
        <shortName evidence="5">DAPDC</shortName>
        <ecNumber evidence="5 6">4.1.1.20</ecNumber>
    </recommendedName>
</protein>
<evidence type="ECO:0000313" key="11">
    <source>
        <dbReference type="EMBL" id="KUR72889.1"/>
    </source>
</evidence>
<keyword evidence="3 5" id="KW-0663">Pyridoxal phosphate</keyword>
<dbReference type="EMBL" id="LLZS01000003">
    <property type="protein sequence ID" value="KUR72889.1"/>
    <property type="molecule type" value="Genomic_DNA"/>
</dbReference>
<comment type="subunit">
    <text evidence="5">Homodimer.</text>
</comment>
<dbReference type="Pfam" id="PF00278">
    <property type="entry name" value="Orn_DAP_Arg_deC"/>
    <property type="match status" value="1"/>
</dbReference>
<feature type="binding site" evidence="5">
    <location>
        <position position="314"/>
    </location>
    <ligand>
        <name>substrate</name>
    </ligand>
</feature>
<keyword evidence="12" id="KW-1185">Reference proteome</keyword>
<comment type="function">
    <text evidence="5">Specifically catalyzes the decarboxylation of meso-diaminopimelate (meso-DAP) to L-lysine.</text>
</comment>
<accession>A0A124JW23</accession>
<dbReference type="STRING" id="1117702.AQZ52_06700"/>
<dbReference type="PROSITE" id="PS00878">
    <property type="entry name" value="ODR_DC_2_1"/>
    <property type="match status" value="1"/>
</dbReference>
<sequence>MDHFEYRGGVLHAEDVPLPVIAAEVGTPVYVYSRATLTRHARVFRDALKVLPKVHLAFAVKSNPNLAVLKVLAAEGYGADVVSAGEMERALAAGIPAADVVFSGVGKTAAEMRRALAVGCGQFNLESEEEGIELAEIAASMGLVATATLRINPDVDAGTHAKISTGKAENKFGVPFDRAGGIYARLSALPGLNLRGLALHIGSQLAKLDPLEAAFTKAGALMQAIRGEGFAVTHMDLGGGVGVPYKAGDVFPQPAEYAAMVARVTAGWDATLMFEPGRVITGNTGVLLTEVVRVKQGALHPWVVVDAAMNDLARPAMYDAWHDFSAVAPTGPTMTANIVGPICESSDTFAMAREIDVVARGDLAVFRTAGAYGATMANTYNSRPMVPEVMVDGGKWAVVADRIEPATILSAERVPDWLA</sequence>
<dbReference type="RefSeq" id="WP_067907583.1">
    <property type="nucleotide sequence ID" value="NZ_KQ954244.1"/>
</dbReference>
<evidence type="ECO:0000259" key="10">
    <source>
        <dbReference type="Pfam" id="PF02784"/>
    </source>
</evidence>
<keyword evidence="2 5" id="KW-0210">Decarboxylase</keyword>
<feature type="binding site" evidence="5">
    <location>
        <position position="278"/>
    </location>
    <ligand>
        <name>substrate</name>
    </ligand>
</feature>
<evidence type="ECO:0000256" key="6">
    <source>
        <dbReference type="NCBIfam" id="TIGR01048"/>
    </source>
</evidence>
<dbReference type="PROSITE" id="PS00879">
    <property type="entry name" value="ODR_DC_2_2"/>
    <property type="match status" value="1"/>
</dbReference>
<dbReference type="Proteomes" id="UP000058012">
    <property type="component" value="Unassembled WGS sequence"/>
</dbReference>
<dbReference type="InterPro" id="IPR002986">
    <property type="entry name" value="DAP_deCOOHase_LysA"/>
</dbReference>
<dbReference type="UniPathway" id="UPA00034">
    <property type="reaction ID" value="UER00027"/>
</dbReference>
<evidence type="ECO:0000256" key="3">
    <source>
        <dbReference type="ARBA" id="ARBA00022898"/>
    </source>
</evidence>
<dbReference type="GO" id="GO:0030170">
    <property type="term" value="F:pyridoxal phosphate binding"/>
    <property type="evidence" value="ECO:0007669"/>
    <property type="project" value="UniProtKB-UniRule"/>
</dbReference>
<dbReference type="Gene3D" id="2.40.37.10">
    <property type="entry name" value="Lyase, Ornithine Decarboxylase, Chain A, domain 1"/>
    <property type="match status" value="1"/>
</dbReference>
<feature type="binding site" evidence="5">
    <location>
        <position position="372"/>
    </location>
    <ligand>
        <name>pyridoxal 5'-phosphate</name>
        <dbReference type="ChEBI" id="CHEBI:597326"/>
    </ligand>
</feature>
<evidence type="ECO:0000256" key="8">
    <source>
        <dbReference type="RuleBase" id="RU003738"/>
    </source>
</evidence>
<organism evidence="11 12">
    <name type="scientific">Novosphingobium fuchskuhlense</name>
    <dbReference type="NCBI Taxonomy" id="1117702"/>
    <lineage>
        <taxon>Bacteria</taxon>
        <taxon>Pseudomonadati</taxon>
        <taxon>Pseudomonadota</taxon>
        <taxon>Alphaproteobacteria</taxon>
        <taxon>Sphingomonadales</taxon>
        <taxon>Sphingomonadaceae</taxon>
        <taxon>Novosphingobium</taxon>
    </lineage>
</organism>
<evidence type="ECO:0000256" key="7">
    <source>
        <dbReference type="PIRSR" id="PIRSR600183-50"/>
    </source>
</evidence>
<feature type="domain" description="Orn/DAP/Arg decarboxylase 2 N-terminal" evidence="10">
    <location>
        <begin position="42"/>
        <end position="281"/>
    </location>
</feature>
<name>A0A124JW23_9SPHN</name>
<keyword evidence="4 5" id="KW-0456">Lyase</keyword>
<dbReference type="InterPro" id="IPR022643">
    <property type="entry name" value="De-COase2_C"/>
</dbReference>
<dbReference type="GO" id="GO:0009089">
    <property type="term" value="P:lysine biosynthetic process via diaminopimelate"/>
    <property type="evidence" value="ECO:0007669"/>
    <property type="project" value="UniProtKB-UniRule"/>
</dbReference>
<dbReference type="EC" id="4.1.1.20" evidence="5 6"/>
<dbReference type="InterPro" id="IPR022657">
    <property type="entry name" value="De-COase2_CS"/>
</dbReference>
<dbReference type="PANTHER" id="PTHR43727">
    <property type="entry name" value="DIAMINOPIMELATE DECARBOXYLASE"/>
    <property type="match status" value="1"/>
</dbReference>
<feature type="binding site" evidence="5">
    <location>
        <position position="240"/>
    </location>
    <ligand>
        <name>pyridoxal 5'-phosphate</name>
        <dbReference type="ChEBI" id="CHEBI:597326"/>
    </ligand>
</feature>
<feature type="binding site" evidence="5">
    <location>
        <position position="318"/>
    </location>
    <ligand>
        <name>substrate</name>
    </ligand>
</feature>